<dbReference type="EC" id="5.4.99.-" evidence="5"/>
<comment type="caution">
    <text evidence="7">The sequence shown here is derived from an EMBL/GenBank/DDBJ whole genome shotgun (WGS) entry which is preliminary data.</text>
</comment>
<dbReference type="GO" id="GO:0140098">
    <property type="term" value="F:catalytic activity, acting on RNA"/>
    <property type="evidence" value="ECO:0007669"/>
    <property type="project" value="UniProtKB-ARBA"/>
</dbReference>
<accession>A0A7W1X8W9</accession>
<dbReference type="InterPro" id="IPR050188">
    <property type="entry name" value="RluA_PseudoU_synthase"/>
</dbReference>
<dbReference type="AlphaFoldDB" id="A0A7W1X8W9"/>
<comment type="catalytic activity">
    <reaction evidence="1 5">
        <text>a uridine in RNA = a pseudouridine in RNA</text>
        <dbReference type="Rhea" id="RHEA:48348"/>
        <dbReference type="Rhea" id="RHEA-COMP:12068"/>
        <dbReference type="Rhea" id="RHEA-COMP:12069"/>
        <dbReference type="ChEBI" id="CHEBI:65314"/>
        <dbReference type="ChEBI" id="CHEBI:65315"/>
    </reaction>
</comment>
<reference evidence="7 8" key="1">
    <citation type="submission" date="2020-07" db="EMBL/GenBank/DDBJ databases">
        <authorList>
            <person name="Feng H."/>
        </authorList>
    </citation>
    <scope>NUCLEOTIDE SEQUENCE [LARGE SCALE GENOMIC DNA]</scope>
    <source>
        <strain evidence="8">s-11</strain>
    </source>
</reference>
<dbReference type="GO" id="GO:0003723">
    <property type="term" value="F:RNA binding"/>
    <property type="evidence" value="ECO:0007669"/>
    <property type="project" value="InterPro"/>
</dbReference>
<dbReference type="InterPro" id="IPR020103">
    <property type="entry name" value="PsdUridine_synth_cat_dom_sf"/>
</dbReference>
<dbReference type="InterPro" id="IPR006225">
    <property type="entry name" value="PsdUridine_synth_RluC/D"/>
</dbReference>
<dbReference type="PANTHER" id="PTHR21600">
    <property type="entry name" value="MITOCHONDRIAL RNA PSEUDOURIDINE SYNTHASE"/>
    <property type="match status" value="1"/>
</dbReference>
<keyword evidence="8" id="KW-1185">Reference proteome</keyword>
<dbReference type="PROSITE" id="PS01129">
    <property type="entry name" value="PSI_RLU"/>
    <property type="match status" value="1"/>
</dbReference>
<feature type="domain" description="Pseudouridine synthase RsuA/RluA-like" evidence="6">
    <location>
        <begin position="89"/>
        <end position="240"/>
    </location>
</feature>
<dbReference type="OrthoDB" id="9807829at2"/>
<gene>
    <name evidence="7" type="ORF">H1164_04525</name>
</gene>
<dbReference type="Pfam" id="PF00849">
    <property type="entry name" value="PseudoU_synth_2"/>
    <property type="match status" value="1"/>
</dbReference>
<dbReference type="InterPro" id="IPR006224">
    <property type="entry name" value="PsdUridine_synth_RluA-like_CS"/>
</dbReference>
<name>A0A7W1X8W9_9BACL</name>
<comment type="similarity">
    <text evidence="2 5">Belongs to the pseudouridine synthase RluA family.</text>
</comment>
<protein>
    <recommendedName>
        <fullName evidence="5">Pseudouridine synthase</fullName>
        <ecNumber evidence="5">5.4.99.-</ecNumber>
    </recommendedName>
</protein>
<evidence type="ECO:0000256" key="5">
    <source>
        <dbReference type="RuleBase" id="RU362028"/>
    </source>
</evidence>
<comment type="function">
    <text evidence="5">Responsible for synthesis of pseudouridine from uracil.</text>
</comment>
<sequence length="304" mass="34545">MNNKWITYTIKADLEGMTVEEILKGPLQLSGRMINRLTRRKGILLNGRSPWMKQKVKTGDQIKAAVRPLEKSDLQPEPVPFTIVYEDLDLMVIDKPAGVTVHPVRPDDRSTLVHGILHVWEQQGVSGVPRPVHRLDRNTSGLILIAKNAYMHQLLDRQLRQKKIERRYLALLGRPLPRLAGTIDAPIGRDPGHPTRRKIKKGGEHAVTHYQVRDQNEQGALVEVRLETGRTHQIRVHFAHLQAPLMGDSLYQGELSLIKRQALHSSVLSFLHPLQGKEMRFTSPLPDDMKQAADRLRLCCHTDP</sequence>
<feature type="active site" evidence="4">
    <location>
        <position position="136"/>
    </location>
</feature>
<evidence type="ECO:0000259" key="6">
    <source>
        <dbReference type="Pfam" id="PF00849"/>
    </source>
</evidence>
<evidence type="ECO:0000256" key="4">
    <source>
        <dbReference type="PIRSR" id="PIRSR606225-1"/>
    </source>
</evidence>
<organism evidence="7 8">
    <name type="scientific">Thermoactinomyces daqus</name>
    <dbReference type="NCBI Taxonomy" id="1329516"/>
    <lineage>
        <taxon>Bacteria</taxon>
        <taxon>Bacillati</taxon>
        <taxon>Bacillota</taxon>
        <taxon>Bacilli</taxon>
        <taxon>Bacillales</taxon>
        <taxon>Thermoactinomycetaceae</taxon>
        <taxon>Thermoactinomyces</taxon>
    </lineage>
</organism>
<evidence type="ECO:0000313" key="7">
    <source>
        <dbReference type="EMBL" id="MBA4542165.1"/>
    </source>
</evidence>
<keyword evidence="3 5" id="KW-0413">Isomerase</keyword>
<dbReference type="Gene3D" id="3.30.2350.10">
    <property type="entry name" value="Pseudouridine synthase"/>
    <property type="match status" value="1"/>
</dbReference>
<proteinExistence type="inferred from homology"/>
<dbReference type="Proteomes" id="UP000530514">
    <property type="component" value="Unassembled WGS sequence"/>
</dbReference>
<dbReference type="PANTHER" id="PTHR21600:SF44">
    <property type="entry name" value="RIBOSOMAL LARGE SUBUNIT PSEUDOURIDINE SYNTHASE D"/>
    <property type="match status" value="1"/>
</dbReference>
<evidence type="ECO:0000256" key="2">
    <source>
        <dbReference type="ARBA" id="ARBA00010876"/>
    </source>
</evidence>
<dbReference type="InterPro" id="IPR006145">
    <property type="entry name" value="PsdUridine_synth_RsuA/RluA"/>
</dbReference>
<evidence type="ECO:0000313" key="8">
    <source>
        <dbReference type="Proteomes" id="UP000530514"/>
    </source>
</evidence>
<evidence type="ECO:0000256" key="3">
    <source>
        <dbReference type="ARBA" id="ARBA00023235"/>
    </source>
</evidence>
<dbReference type="SUPFAM" id="SSF55120">
    <property type="entry name" value="Pseudouridine synthase"/>
    <property type="match status" value="1"/>
</dbReference>
<dbReference type="EMBL" id="JACEIP010000004">
    <property type="protein sequence ID" value="MBA4542165.1"/>
    <property type="molecule type" value="Genomic_DNA"/>
</dbReference>
<evidence type="ECO:0000256" key="1">
    <source>
        <dbReference type="ARBA" id="ARBA00000073"/>
    </source>
</evidence>
<dbReference type="CDD" id="cd02869">
    <property type="entry name" value="PseudoU_synth_RluA_like"/>
    <property type="match status" value="1"/>
</dbReference>
<dbReference type="GO" id="GO:0009982">
    <property type="term" value="F:pseudouridine synthase activity"/>
    <property type="evidence" value="ECO:0007669"/>
    <property type="project" value="InterPro"/>
</dbReference>
<dbReference type="GO" id="GO:0000455">
    <property type="term" value="P:enzyme-directed rRNA pseudouridine synthesis"/>
    <property type="evidence" value="ECO:0007669"/>
    <property type="project" value="TreeGrafter"/>
</dbReference>
<dbReference type="NCBIfam" id="TIGR00005">
    <property type="entry name" value="rluA_subfam"/>
    <property type="match status" value="1"/>
</dbReference>